<comment type="similarity">
    <text evidence="1">Belongs to the peptidase C19 family.</text>
</comment>
<dbReference type="GeneTree" id="ENSGT00940000174852"/>
<dbReference type="InterPro" id="IPR038765">
    <property type="entry name" value="Papain-like_cys_pep_sf"/>
</dbReference>
<keyword evidence="1" id="KW-0833">Ubl conjugation pathway</keyword>
<dbReference type="GO" id="GO:0004843">
    <property type="term" value="F:cysteine-type deubiquitinase activity"/>
    <property type="evidence" value="ECO:0007669"/>
    <property type="project" value="UniProtKB-UniRule"/>
</dbReference>
<dbReference type="Ensembl" id="ENSDLAT00005078209.1">
    <property type="protein sequence ID" value="ENSDLAP00005082547.1"/>
    <property type="gene ID" value="ENSDLAG00005029606.1"/>
</dbReference>
<dbReference type="InterPro" id="IPR001394">
    <property type="entry name" value="Peptidase_C19_UCH"/>
</dbReference>
<dbReference type="PANTHER" id="PTHR24006:SF899">
    <property type="entry name" value="UBIQUITIN CARBOXYL-TERMINAL HYDROLASE"/>
    <property type="match status" value="1"/>
</dbReference>
<feature type="compositionally biased region" description="Polar residues" evidence="2">
    <location>
        <begin position="714"/>
        <end position="723"/>
    </location>
</feature>
<comment type="catalytic activity">
    <reaction evidence="1">
        <text>Thiol-dependent hydrolysis of ester, thioester, amide, peptide and isopeptide bonds formed by the C-terminal Gly of ubiquitin (a 76-residue protein attached to proteins as an intracellular targeting signal).</text>
        <dbReference type="EC" id="3.4.19.12"/>
    </reaction>
</comment>
<dbReference type="GO" id="GO:0005829">
    <property type="term" value="C:cytosol"/>
    <property type="evidence" value="ECO:0007669"/>
    <property type="project" value="TreeGrafter"/>
</dbReference>
<evidence type="ECO:0000259" key="3">
    <source>
        <dbReference type="PROSITE" id="PS50235"/>
    </source>
</evidence>
<feature type="compositionally biased region" description="Basic and acidic residues" evidence="2">
    <location>
        <begin position="463"/>
        <end position="472"/>
    </location>
</feature>
<evidence type="ECO:0000256" key="1">
    <source>
        <dbReference type="RuleBase" id="RU366025"/>
    </source>
</evidence>
<dbReference type="Pfam" id="PF00443">
    <property type="entry name" value="UCH"/>
    <property type="match status" value="1"/>
</dbReference>
<dbReference type="PROSITE" id="PS00972">
    <property type="entry name" value="USP_1"/>
    <property type="match status" value="1"/>
</dbReference>
<dbReference type="SUPFAM" id="SSF54001">
    <property type="entry name" value="Cysteine proteinases"/>
    <property type="match status" value="1"/>
</dbReference>
<dbReference type="GO" id="GO:0005634">
    <property type="term" value="C:nucleus"/>
    <property type="evidence" value="ECO:0007669"/>
    <property type="project" value="TreeGrafter"/>
</dbReference>
<feature type="region of interest" description="Disordered" evidence="2">
    <location>
        <begin position="380"/>
        <end position="615"/>
    </location>
</feature>
<sequence length="723" mass="82483">MNVLKRAPSTPVKYNGLLNQGATCYLNSVLQVMFMTKDFTEAVERYTSENPDNEFMDLPLKELFDDLKGHRTYTYKITKKLGIERVYEQQDAAEYFEKILNLTSSEASQIFHGLLTHRTKCSTCCTETDTDGAFWHLPLALVNSNSEHYSVVDGIEEYFRTTEFSGENQMYCEHCDDKSDATTQSVIKRHPEVLMLLLKRFEFDYSYMTYIKINCIVDVPCTLQIPENQTYELYAVVDHFGDHRSGHYTATIKDDERWYKFDDTRVSLSDYQPFQVDNLETSSSAYLLFYRRRKVHAADTCTQDIREVSPPGAFPSDIVDIYDQSQDVKKRRIEGTEMAAEAGNDTAEAVSFNRNEETEIKDGVGSRGVELPPGSCVNVAENGVHKGQSIPCSQDYKEERNYQSYSQDAHDRKQSDEEKIIMHDKEDMGGNAETNEQAVKKRKTFSRETELEEIVEDQGNDSGRPHDVRQRGPQEGLEGCDIHNTSHHNQKQEQELSNMNAREEYPQQVCVRVEDMMDVNRDKDGKMSGDEQSGRRDLNRDVEHVRQEISIKNKDIAVKTKEQEETGYNKPIQDRADSSLRQRGSAGSSRLTENQGVDSVEDGVEERRGSKKTKTYQVKIIEEEIKETPSGTQRSCETKHIGTVEETSQRDTLSKPFRKLKLSESLFPGLKKRGTKRAKRNAEEENETDTTIYSTAGKKKKTTGCIPGFPGCKNKNNSGSDSD</sequence>
<reference evidence="4" key="1">
    <citation type="submission" date="2025-08" db="UniProtKB">
        <authorList>
            <consortium name="Ensembl"/>
        </authorList>
    </citation>
    <scope>IDENTIFICATION</scope>
</reference>
<reference evidence="4" key="2">
    <citation type="submission" date="2025-09" db="UniProtKB">
        <authorList>
            <consortium name="Ensembl"/>
        </authorList>
    </citation>
    <scope>IDENTIFICATION</scope>
</reference>
<dbReference type="InterPro" id="IPR018200">
    <property type="entry name" value="USP_CS"/>
</dbReference>
<dbReference type="EC" id="3.4.19.12" evidence="1"/>
<feature type="compositionally biased region" description="Basic residues" evidence="2">
    <location>
        <begin position="670"/>
        <end position="679"/>
    </location>
</feature>
<feature type="domain" description="USP" evidence="3">
    <location>
        <begin position="15"/>
        <end position="293"/>
    </location>
</feature>
<dbReference type="Gene3D" id="3.90.70.10">
    <property type="entry name" value="Cysteine proteinases"/>
    <property type="match status" value="1"/>
</dbReference>
<name>A0A8P4KRB5_DICLA</name>
<dbReference type="PANTHER" id="PTHR24006">
    <property type="entry name" value="UBIQUITIN CARBOXYL-TERMINAL HYDROLASE"/>
    <property type="match status" value="1"/>
</dbReference>
<keyword evidence="5" id="KW-1185">Reference proteome</keyword>
<feature type="compositionally biased region" description="Acidic residues" evidence="2">
    <location>
        <begin position="450"/>
        <end position="459"/>
    </location>
</feature>
<feature type="compositionally biased region" description="Polar residues" evidence="2">
    <location>
        <begin position="581"/>
        <end position="597"/>
    </location>
</feature>
<dbReference type="CDD" id="cd02257">
    <property type="entry name" value="Peptidase_C19"/>
    <property type="match status" value="1"/>
</dbReference>
<dbReference type="RefSeq" id="XP_051284593.1">
    <property type="nucleotide sequence ID" value="XM_051428633.1"/>
</dbReference>
<keyword evidence="1" id="KW-0645">Protease</keyword>
<dbReference type="PROSITE" id="PS00973">
    <property type="entry name" value="USP_2"/>
    <property type="match status" value="1"/>
</dbReference>
<evidence type="ECO:0000313" key="5">
    <source>
        <dbReference type="Proteomes" id="UP000694389"/>
    </source>
</evidence>
<accession>A0A8P4KRB5</accession>
<dbReference type="InterPro" id="IPR028889">
    <property type="entry name" value="USP"/>
</dbReference>
<proteinExistence type="inferred from homology"/>
<dbReference type="GO" id="GO:0006508">
    <property type="term" value="P:proteolysis"/>
    <property type="evidence" value="ECO:0007669"/>
    <property type="project" value="UniProtKB-KW"/>
</dbReference>
<dbReference type="OrthoDB" id="292964at2759"/>
<evidence type="ECO:0000313" key="4">
    <source>
        <dbReference type="Ensembl" id="ENSDLAP00005082547.1"/>
    </source>
</evidence>
<feature type="region of interest" description="Disordered" evidence="2">
    <location>
        <begin position="644"/>
        <end position="723"/>
    </location>
</feature>
<dbReference type="PROSITE" id="PS50235">
    <property type="entry name" value="USP_3"/>
    <property type="match status" value="1"/>
</dbReference>
<protein>
    <recommendedName>
        <fullName evidence="1">Ubiquitin carboxyl-terminal hydrolase</fullName>
        <ecNumber evidence="1">3.4.19.12</ecNumber>
    </recommendedName>
</protein>
<feature type="compositionally biased region" description="Basic and acidic residues" evidence="2">
    <location>
        <begin position="408"/>
        <end position="428"/>
    </location>
</feature>
<organism evidence="4 5">
    <name type="scientific">Dicentrarchus labrax</name>
    <name type="common">European seabass</name>
    <name type="synonym">Morone labrax</name>
    <dbReference type="NCBI Taxonomy" id="13489"/>
    <lineage>
        <taxon>Eukaryota</taxon>
        <taxon>Metazoa</taxon>
        <taxon>Chordata</taxon>
        <taxon>Craniata</taxon>
        <taxon>Vertebrata</taxon>
        <taxon>Euteleostomi</taxon>
        <taxon>Actinopterygii</taxon>
        <taxon>Neopterygii</taxon>
        <taxon>Teleostei</taxon>
        <taxon>Neoteleostei</taxon>
        <taxon>Acanthomorphata</taxon>
        <taxon>Eupercaria</taxon>
        <taxon>Moronidae</taxon>
        <taxon>Dicentrarchus</taxon>
    </lineage>
</organism>
<dbReference type="GO" id="GO:0016579">
    <property type="term" value="P:protein deubiquitination"/>
    <property type="evidence" value="ECO:0007669"/>
    <property type="project" value="InterPro"/>
</dbReference>
<feature type="compositionally biased region" description="Basic and acidic residues" evidence="2">
    <location>
        <begin position="644"/>
        <end position="653"/>
    </location>
</feature>
<keyword evidence="1" id="KW-0788">Thiol protease</keyword>
<dbReference type="Proteomes" id="UP000694389">
    <property type="component" value="Unassembled WGS sequence"/>
</dbReference>
<dbReference type="GeneID" id="127379258"/>
<evidence type="ECO:0000256" key="2">
    <source>
        <dbReference type="SAM" id="MobiDB-lite"/>
    </source>
</evidence>
<dbReference type="AlphaFoldDB" id="A0A8P4KRB5"/>
<keyword evidence="1" id="KW-0378">Hydrolase</keyword>
<dbReference type="InterPro" id="IPR050164">
    <property type="entry name" value="Peptidase_C19"/>
</dbReference>
<feature type="compositionally biased region" description="Basic and acidic residues" evidence="2">
    <location>
        <begin position="512"/>
        <end position="564"/>
    </location>
</feature>
<gene>
    <name evidence="4" type="primary">LOC127379258</name>
</gene>